<proteinExistence type="predicted"/>
<comment type="caution">
    <text evidence="2">The sequence shown here is derived from an EMBL/GenBank/DDBJ whole genome shotgun (WGS) entry which is preliminary data.</text>
</comment>
<reference evidence="2 3" key="1">
    <citation type="journal article" date="2024" name="G3 (Bethesda)">
        <title>A hybrid genome assembly of the endangered aye-aye (Daubentonia madagascariensis).</title>
        <authorList>
            <person name="Versoza C.J."/>
            <person name="Pfeifer S.P."/>
        </authorList>
    </citation>
    <scope>NUCLEOTIDE SEQUENCE [LARGE SCALE GENOMIC DNA]</scope>
    <source>
        <strain evidence="2">6821</strain>
    </source>
</reference>
<evidence type="ECO:0000313" key="3">
    <source>
        <dbReference type="Proteomes" id="UP001610411"/>
    </source>
</evidence>
<evidence type="ECO:0000256" key="1">
    <source>
        <dbReference type="SAM" id="MobiDB-lite"/>
    </source>
</evidence>
<feature type="region of interest" description="Disordered" evidence="1">
    <location>
        <begin position="1"/>
        <end position="29"/>
    </location>
</feature>
<evidence type="ECO:0000313" key="2">
    <source>
        <dbReference type="EMBL" id="KAL2764467.1"/>
    </source>
</evidence>
<keyword evidence="3" id="KW-1185">Reference proteome</keyword>
<accession>A0ABD2DBU7</accession>
<protein>
    <submittedName>
        <fullName evidence="2">Uncharacterized protein</fullName>
    </submittedName>
</protein>
<dbReference type="Proteomes" id="UP001610411">
    <property type="component" value="Unassembled WGS sequence"/>
</dbReference>
<feature type="non-terminal residue" evidence="2">
    <location>
        <position position="29"/>
    </location>
</feature>
<organism evidence="2 3">
    <name type="scientific">Daubentonia madagascariensis</name>
    <name type="common">Aye-aye</name>
    <name type="synonym">Sciurus madagascariensis</name>
    <dbReference type="NCBI Taxonomy" id="31869"/>
    <lineage>
        <taxon>Eukaryota</taxon>
        <taxon>Metazoa</taxon>
        <taxon>Chordata</taxon>
        <taxon>Craniata</taxon>
        <taxon>Vertebrata</taxon>
        <taxon>Euteleostomi</taxon>
        <taxon>Mammalia</taxon>
        <taxon>Eutheria</taxon>
        <taxon>Euarchontoglires</taxon>
        <taxon>Primates</taxon>
        <taxon>Strepsirrhini</taxon>
        <taxon>Chiromyiformes</taxon>
        <taxon>Daubentoniidae</taxon>
        <taxon>Daubentonia</taxon>
    </lineage>
</organism>
<sequence length="29" mass="2814">QGPGMRPPISRGQEGQGKGSAPGAPLAVL</sequence>
<dbReference type="AlphaFoldDB" id="A0ABD2DBU7"/>
<gene>
    <name evidence="2" type="ORF">WCI35_026203</name>
</gene>
<feature type="non-terminal residue" evidence="2">
    <location>
        <position position="1"/>
    </location>
</feature>
<dbReference type="EMBL" id="JBFSEQ010000011">
    <property type="protein sequence ID" value="KAL2764467.1"/>
    <property type="molecule type" value="Genomic_DNA"/>
</dbReference>
<name>A0ABD2DBU7_DAUMA</name>